<dbReference type="RefSeq" id="WP_146563034.1">
    <property type="nucleotide sequence ID" value="NZ_SIHJ01000001.1"/>
</dbReference>
<proteinExistence type="predicted"/>
<keyword evidence="1 2" id="KW-0456">Lyase</keyword>
<protein>
    <submittedName>
        <fullName evidence="2">3-hydroxyacyl-[acyl-carrier-protein] dehydratase FabZ</fullName>
        <ecNumber evidence="2">4.2.1.59</ecNumber>
    </submittedName>
</protein>
<evidence type="ECO:0000313" key="2">
    <source>
        <dbReference type="EMBL" id="TWT36268.1"/>
    </source>
</evidence>
<dbReference type="EMBL" id="SIHJ01000001">
    <property type="protein sequence ID" value="TWT36268.1"/>
    <property type="molecule type" value="Genomic_DNA"/>
</dbReference>
<dbReference type="SUPFAM" id="SSF54637">
    <property type="entry name" value="Thioesterase/thiol ester dehydrase-isomerase"/>
    <property type="match status" value="1"/>
</dbReference>
<keyword evidence="3" id="KW-1185">Reference proteome</keyword>
<dbReference type="OrthoDB" id="9772788at2"/>
<evidence type="ECO:0000256" key="1">
    <source>
        <dbReference type="ARBA" id="ARBA00023239"/>
    </source>
</evidence>
<gene>
    <name evidence="2" type="primary">fabZ_1</name>
    <name evidence="2" type="ORF">KOR34_11720</name>
</gene>
<comment type="caution">
    <text evidence="2">The sequence shown here is derived from an EMBL/GenBank/DDBJ whole genome shotgun (WGS) entry which is preliminary data.</text>
</comment>
<dbReference type="Pfam" id="PF07977">
    <property type="entry name" value="FabA"/>
    <property type="match status" value="1"/>
</dbReference>
<dbReference type="PANTHER" id="PTHR30272">
    <property type="entry name" value="3-HYDROXYACYL-[ACYL-CARRIER-PROTEIN] DEHYDRATASE"/>
    <property type="match status" value="1"/>
</dbReference>
<dbReference type="InterPro" id="IPR029069">
    <property type="entry name" value="HotDog_dom_sf"/>
</dbReference>
<dbReference type="GO" id="GO:0019171">
    <property type="term" value="F:(3R)-hydroxyacyl-[acyl-carrier-protein] dehydratase activity"/>
    <property type="evidence" value="ECO:0007669"/>
    <property type="project" value="UniProtKB-EC"/>
</dbReference>
<dbReference type="Proteomes" id="UP000316714">
    <property type="component" value="Unassembled WGS sequence"/>
</dbReference>
<dbReference type="AlphaFoldDB" id="A0A5C5VCG4"/>
<dbReference type="InterPro" id="IPR013114">
    <property type="entry name" value="FabA_FabZ"/>
</dbReference>
<dbReference type="EC" id="4.2.1.59" evidence="2"/>
<evidence type="ECO:0000313" key="3">
    <source>
        <dbReference type="Proteomes" id="UP000316714"/>
    </source>
</evidence>
<dbReference type="CDD" id="cd01288">
    <property type="entry name" value="FabZ"/>
    <property type="match status" value="1"/>
</dbReference>
<reference evidence="2 3" key="1">
    <citation type="submission" date="2019-02" db="EMBL/GenBank/DDBJ databases">
        <title>Deep-cultivation of Planctomycetes and their phenomic and genomic characterization uncovers novel biology.</title>
        <authorList>
            <person name="Wiegand S."/>
            <person name="Jogler M."/>
            <person name="Boedeker C."/>
            <person name="Pinto D."/>
            <person name="Vollmers J."/>
            <person name="Rivas-Marin E."/>
            <person name="Kohn T."/>
            <person name="Peeters S.H."/>
            <person name="Heuer A."/>
            <person name="Rast P."/>
            <person name="Oberbeckmann S."/>
            <person name="Bunk B."/>
            <person name="Jeske O."/>
            <person name="Meyerdierks A."/>
            <person name="Storesund J.E."/>
            <person name="Kallscheuer N."/>
            <person name="Luecker S."/>
            <person name="Lage O.M."/>
            <person name="Pohl T."/>
            <person name="Merkel B.J."/>
            <person name="Hornburger P."/>
            <person name="Mueller R.-W."/>
            <person name="Bruemmer F."/>
            <person name="Labrenz M."/>
            <person name="Spormann A.M."/>
            <person name="Op Den Camp H."/>
            <person name="Overmann J."/>
            <person name="Amann R."/>
            <person name="Jetten M.S.M."/>
            <person name="Mascher T."/>
            <person name="Medema M.H."/>
            <person name="Devos D.P."/>
            <person name="Kaster A.-K."/>
            <person name="Ovreas L."/>
            <person name="Rohde M."/>
            <person name="Galperin M.Y."/>
            <person name="Jogler C."/>
        </authorList>
    </citation>
    <scope>NUCLEOTIDE SEQUENCE [LARGE SCALE GENOMIC DNA]</scope>
    <source>
        <strain evidence="2 3">KOR34</strain>
    </source>
</reference>
<name>A0A5C5VCG4_9BACT</name>
<organism evidence="2 3">
    <name type="scientific">Posidoniimonas corsicana</name>
    <dbReference type="NCBI Taxonomy" id="1938618"/>
    <lineage>
        <taxon>Bacteria</taxon>
        <taxon>Pseudomonadati</taxon>
        <taxon>Planctomycetota</taxon>
        <taxon>Planctomycetia</taxon>
        <taxon>Pirellulales</taxon>
        <taxon>Lacipirellulaceae</taxon>
        <taxon>Posidoniimonas</taxon>
    </lineage>
</organism>
<dbReference type="PANTHER" id="PTHR30272:SF1">
    <property type="entry name" value="3-HYDROXYACYL-[ACYL-CARRIER-PROTEIN] DEHYDRATASE"/>
    <property type="match status" value="1"/>
</dbReference>
<sequence length="143" mass="15730">MPTEEILSAIPHRPPFLLIDEVTERGENTITCTKTFSGDEFWFAGHYPDYPITPGVLLCEAAMQAGAVMLSGMLGSETDGKVPVATRANNVQFRQMVRPGDTVEISVELTERLADAFFMKARVTNAGKLACRFEFACTLAEPR</sequence>
<dbReference type="Gene3D" id="3.10.129.10">
    <property type="entry name" value="Hotdog Thioesterase"/>
    <property type="match status" value="1"/>
</dbReference>
<accession>A0A5C5VCG4</accession>